<gene>
    <name evidence="1" type="ORF">FBZ92_12490</name>
</gene>
<evidence type="ECO:0000313" key="2">
    <source>
        <dbReference type="Proteomes" id="UP000318050"/>
    </source>
</evidence>
<dbReference type="AlphaFoldDB" id="A0A560HY76"/>
<dbReference type="EMBL" id="VITT01000024">
    <property type="protein sequence ID" value="TWB49984.1"/>
    <property type="molecule type" value="Genomic_DNA"/>
</dbReference>
<dbReference type="Proteomes" id="UP000318050">
    <property type="component" value="Unassembled WGS sequence"/>
</dbReference>
<proteinExistence type="predicted"/>
<comment type="caution">
    <text evidence="1">The sequence shown here is derived from an EMBL/GenBank/DDBJ whole genome shotgun (WGS) entry which is preliminary data.</text>
</comment>
<organism evidence="1 2">
    <name type="scientific">Nitrospirillum amazonense</name>
    <dbReference type="NCBI Taxonomy" id="28077"/>
    <lineage>
        <taxon>Bacteria</taxon>
        <taxon>Pseudomonadati</taxon>
        <taxon>Pseudomonadota</taxon>
        <taxon>Alphaproteobacteria</taxon>
        <taxon>Rhodospirillales</taxon>
        <taxon>Azospirillaceae</taxon>
        <taxon>Nitrospirillum</taxon>
    </lineage>
</organism>
<name>A0A560HY76_9PROT</name>
<dbReference type="OrthoDB" id="1767513at2"/>
<accession>A0A560HY76</accession>
<evidence type="ECO:0000313" key="1">
    <source>
        <dbReference type="EMBL" id="TWB49984.1"/>
    </source>
</evidence>
<reference evidence="1 2" key="1">
    <citation type="submission" date="2019-06" db="EMBL/GenBank/DDBJ databases">
        <title>Genomic Encyclopedia of Type Strains, Phase IV (KMG-V): Genome sequencing to study the core and pangenomes of soil and plant-associated prokaryotes.</title>
        <authorList>
            <person name="Whitman W."/>
        </authorList>
    </citation>
    <scope>NUCLEOTIDE SEQUENCE [LARGE SCALE GENOMIC DNA]</scope>
    <source>
        <strain evidence="1 2">BR 11140</strain>
    </source>
</reference>
<protein>
    <submittedName>
        <fullName evidence="1">Uncharacterized protein</fullName>
    </submittedName>
</protein>
<sequence length="190" mass="21058">MWIADQGFWTILIEFQASSHPGLMYQAGTPISLNIGANWLWYPKAHRSFDYGYRTFSTVYEPDAHSMAAMADQLVTRAAEEVGALRRTFHSMSQIARRLVPEERVARWGAYHAAVANGLAGNSSLAQQYFGQILSTPPAHDWERALLAQSKALSACLHAPTDFKSAVMAMVAKSRALLKLPEQTVSFDPT</sequence>